<dbReference type="AlphaFoldDB" id="A0A1H2BPF9"/>
<dbReference type="STRING" id="652787.SAMN05216490_4253"/>
<keyword evidence="1" id="KW-0812">Transmembrane</keyword>
<evidence type="ECO:0000313" key="2">
    <source>
        <dbReference type="EMBL" id="SDT60083.1"/>
    </source>
</evidence>
<organism evidence="2 3">
    <name type="scientific">Mucilaginibacter mallensis</name>
    <dbReference type="NCBI Taxonomy" id="652787"/>
    <lineage>
        <taxon>Bacteria</taxon>
        <taxon>Pseudomonadati</taxon>
        <taxon>Bacteroidota</taxon>
        <taxon>Sphingobacteriia</taxon>
        <taxon>Sphingobacteriales</taxon>
        <taxon>Sphingobacteriaceae</taxon>
        <taxon>Mucilaginibacter</taxon>
    </lineage>
</organism>
<dbReference type="OrthoDB" id="1358731at2"/>
<reference evidence="2 3" key="1">
    <citation type="submission" date="2016-10" db="EMBL/GenBank/DDBJ databases">
        <authorList>
            <person name="de Groot N.N."/>
        </authorList>
    </citation>
    <scope>NUCLEOTIDE SEQUENCE [LARGE SCALE GENOMIC DNA]</scope>
    <source>
        <strain evidence="2 3">MP1X4</strain>
    </source>
</reference>
<evidence type="ECO:0008006" key="4">
    <source>
        <dbReference type="Google" id="ProtNLM"/>
    </source>
</evidence>
<feature type="transmembrane region" description="Helical" evidence="1">
    <location>
        <begin position="108"/>
        <end position="133"/>
    </location>
</feature>
<accession>A0A1H2BPF9</accession>
<dbReference type="Proteomes" id="UP000199679">
    <property type="component" value="Chromosome I"/>
</dbReference>
<evidence type="ECO:0000313" key="3">
    <source>
        <dbReference type="Proteomes" id="UP000199679"/>
    </source>
</evidence>
<name>A0A1H2BPF9_MUCMA</name>
<dbReference type="EMBL" id="LT629740">
    <property type="protein sequence ID" value="SDT60083.1"/>
    <property type="molecule type" value="Genomic_DNA"/>
</dbReference>
<dbReference type="RefSeq" id="WP_091377792.1">
    <property type="nucleotide sequence ID" value="NZ_LT629740.1"/>
</dbReference>
<keyword evidence="1" id="KW-1133">Transmembrane helix</keyword>
<keyword evidence="1" id="KW-0472">Membrane</keyword>
<feature type="transmembrane region" description="Helical" evidence="1">
    <location>
        <begin position="166"/>
        <end position="189"/>
    </location>
</feature>
<proteinExistence type="predicted"/>
<sequence>MKRIIFNNPTAQRIYDDYFVRVNRCISILSAEDQRELLMEFNSHIYEATHTATPENEVDVLMDTLDKLGAPEVVLQPTVAHKKVRQAARSFNPKHVIQAIYLNIFNGLGYFILGLIYLLILAFGSLAIIKLVAPDHTGFFVKDGHYFVFGYTSNLPSGTTEVLGDWFISTVIILMCMFYFFNTLLFRLLKGK</sequence>
<gene>
    <name evidence="2" type="ORF">SAMN05216490_4253</name>
</gene>
<evidence type="ECO:0000256" key="1">
    <source>
        <dbReference type="SAM" id="Phobius"/>
    </source>
</evidence>
<protein>
    <recommendedName>
        <fullName evidence="4">DUF1700 domain-containing protein</fullName>
    </recommendedName>
</protein>
<keyword evidence="3" id="KW-1185">Reference proteome</keyword>